<sequence length="127" mass="13105">MKKAAAISSVLDVPGLPANPFGETGSPSVTVPAGKHLVVETVSVQVDVTPLGSQLEAFVNFTCGGKSVQLFVPLTFAYGQPSNGYDTYVALKAVRLYVDPGTVVSVTTYSPTGSTGTLFVTVSGYLT</sequence>
<keyword evidence="2" id="KW-1185">Reference proteome</keyword>
<accession>A0A9X0Q9M0</accession>
<protein>
    <submittedName>
        <fullName evidence="1">Uncharacterized protein</fullName>
    </submittedName>
</protein>
<dbReference type="RefSeq" id="WP_183972732.1">
    <property type="nucleotide sequence ID" value="NZ_JACHEB010000001.1"/>
</dbReference>
<proteinExistence type="predicted"/>
<dbReference type="Proteomes" id="UP000535182">
    <property type="component" value="Unassembled WGS sequence"/>
</dbReference>
<name>A0A9X0Q9M0_9BACT</name>
<reference evidence="1 2" key="1">
    <citation type="submission" date="2020-08" db="EMBL/GenBank/DDBJ databases">
        <title>Genomic Encyclopedia of Type Strains, Phase IV (KMG-V): Genome sequencing to study the core and pangenomes of soil and plant-associated prokaryotes.</title>
        <authorList>
            <person name="Whitman W."/>
        </authorList>
    </citation>
    <scope>NUCLEOTIDE SEQUENCE [LARGE SCALE GENOMIC DNA]</scope>
    <source>
        <strain evidence="1 2">X5P2</strain>
    </source>
</reference>
<organism evidence="1 2">
    <name type="scientific">Tunturiibacter gelidiferens</name>
    <dbReference type="NCBI Taxonomy" id="3069689"/>
    <lineage>
        <taxon>Bacteria</taxon>
        <taxon>Pseudomonadati</taxon>
        <taxon>Acidobacteriota</taxon>
        <taxon>Terriglobia</taxon>
        <taxon>Terriglobales</taxon>
        <taxon>Acidobacteriaceae</taxon>
        <taxon>Tunturiibacter</taxon>
    </lineage>
</organism>
<evidence type="ECO:0000313" key="1">
    <source>
        <dbReference type="EMBL" id="MBB5326636.1"/>
    </source>
</evidence>
<dbReference type="EMBL" id="JACHEB010000001">
    <property type="protein sequence ID" value="MBB5326636.1"/>
    <property type="molecule type" value="Genomic_DNA"/>
</dbReference>
<dbReference type="AlphaFoldDB" id="A0A9X0Q9M0"/>
<evidence type="ECO:0000313" key="2">
    <source>
        <dbReference type="Proteomes" id="UP000535182"/>
    </source>
</evidence>
<gene>
    <name evidence="1" type="ORF">HDF14_000230</name>
</gene>
<comment type="caution">
    <text evidence="1">The sequence shown here is derived from an EMBL/GenBank/DDBJ whole genome shotgun (WGS) entry which is preliminary data.</text>
</comment>